<dbReference type="AlphaFoldDB" id="L9JTL5"/>
<reference evidence="3" key="1">
    <citation type="submission" date="2012-07" db="EMBL/GenBank/DDBJ databases">
        <title>Genome of the Chinese tree shrew, a rising model animal genetically related to primates.</title>
        <authorList>
            <person name="Zhang G."/>
            <person name="Fan Y."/>
            <person name="Yao Y."/>
            <person name="Huang Z."/>
        </authorList>
    </citation>
    <scope>NUCLEOTIDE SEQUENCE [LARGE SCALE GENOMIC DNA]</scope>
</reference>
<dbReference type="InParanoid" id="L9JTL5"/>
<feature type="region of interest" description="Disordered" evidence="1">
    <location>
        <begin position="1"/>
        <end position="33"/>
    </location>
</feature>
<dbReference type="EMBL" id="KB320946">
    <property type="protein sequence ID" value="ELW53559.1"/>
    <property type="molecule type" value="Genomic_DNA"/>
</dbReference>
<organism evidence="2 3">
    <name type="scientific">Tupaia chinensis</name>
    <name type="common">Chinese tree shrew</name>
    <name type="synonym">Tupaia belangeri chinensis</name>
    <dbReference type="NCBI Taxonomy" id="246437"/>
    <lineage>
        <taxon>Eukaryota</taxon>
        <taxon>Metazoa</taxon>
        <taxon>Chordata</taxon>
        <taxon>Craniata</taxon>
        <taxon>Vertebrata</taxon>
        <taxon>Euteleostomi</taxon>
        <taxon>Mammalia</taxon>
        <taxon>Eutheria</taxon>
        <taxon>Euarchontoglires</taxon>
        <taxon>Scandentia</taxon>
        <taxon>Tupaiidae</taxon>
        <taxon>Tupaia</taxon>
    </lineage>
</organism>
<evidence type="ECO:0000256" key="1">
    <source>
        <dbReference type="SAM" id="MobiDB-lite"/>
    </source>
</evidence>
<gene>
    <name evidence="2" type="ORF">TREES_T100004525</name>
</gene>
<feature type="compositionally biased region" description="Basic and acidic residues" evidence="1">
    <location>
        <begin position="1"/>
        <end position="10"/>
    </location>
</feature>
<evidence type="ECO:0000313" key="2">
    <source>
        <dbReference type="EMBL" id="ELW53559.1"/>
    </source>
</evidence>
<keyword evidence="3" id="KW-1185">Reference proteome</keyword>
<evidence type="ECO:0000313" key="3">
    <source>
        <dbReference type="Proteomes" id="UP000011518"/>
    </source>
</evidence>
<proteinExistence type="predicted"/>
<dbReference type="Proteomes" id="UP000011518">
    <property type="component" value="Unassembled WGS sequence"/>
</dbReference>
<name>L9JTL5_TUPCH</name>
<protein>
    <submittedName>
        <fullName evidence="2">Uncharacterized protein</fullName>
    </submittedName>
</protein>
<reference evidence="3" key="2">
    <citation type="journal article" date="2013" name="Nat. Commun.">
        <title>Genome of the Chinese tree shrew.</title>
        <authorList>
            <person name="Fan Y."/>
            <person name="Huang Z.Y."/>
            <person name="Cao C.C."/>
            <person name="Chen C.S."/>
            <person name="Chen Y.X."/>
            <person name="Fan D.D."/>
            <person name="He J."/>
            <person name="Hou H.L."/>
            <person name="Hu L."/>
            <person name="Hu X.T."/>
            <person name="Jiang X.T."/>
            <person name="Lai R."/>
            <person name="Lang Y.S."/>
            <person name="Liang B."/>
            <person name="Liao S.G."/>
            <person name="Mu D."/>
            <person name="Ma Y.Y."/>
            <person name="Niu Y.Y."/>
            <person name="Sun X.Q."/>
            <person name="Xia J.Q."/>
            <person name="Xiao J."/>
            <person name="Xiong Z.Q."/>
            <person name="Xu L."/>
            <person name="Yang L."/>
            <person name="Zhang Y."/>
            <person name="Zhao W."/>
            <person name="Zhao X.D."/>
            <person name="Zheng Y.T."/>
            <person name="Zhou J.M."/>
            <person name="Zhu Y.B."/>
            <person name="Zhang G.J."/>
            <person name="Wang J."/>
            <person name="Yao Y.G."/>
        </authorList>
    </citation>
    <scope>NUCLEOTIDE SEQUENCE [LARGE SCALE GENOMIC DNA]</scope>
</reference>
<sequence>MPLERLEKSKGGKLVSESGGGENEESWLQAGGTVDHACGPRGFRSPGFPLKSFRDPTLLGSGSNCTQSSLQRAATMMLLCPSELDNDWNWSWKLVNCHRVSRTKRGAATVVRLPFRLSVAHSPRGLALGSRHTDFPSAP</sequence>
<accession>L9JTL5</accession>